<evidence type="ECO:0008006" key="3">
    <source>
        <dbReference type="Google" id="ProtNLM"/>
    </source>
</evidence>
<evidence type="ECO:0000313" key="2">
    <source>
        <dbReference type="Proteomes" id="UP000005713"/>
    </source>
</evidence>
<accession>A3K0K2</accession>
<dbReference type="Proteomes" id="UP000005713">
    <property type="component" value="Unassembled WGS sequence"/>
</dbReference>
<dbReference type="eggNOG" id="ENOG50335IB">
    <property type="taxonomic scope" value="Bacteria"/>
</dbReference>
<comment type="caution">
    <text evidence="1">The sequence shown here is derived from an EMBL/GenBank/DDBJ whole genome shotgun (WGS) entry which is preliminary data.</text>
</comment>
<dbReference type="EMBL" id="AAYA01000003">
    <property type="protein sequence ID" value="EBA09317.1"/>
    <property type="molecule type" value="Genomic_DNA"/>
</dbReference>
<evidence type="ECO:0000313" key="1">
    <source>
        <dbReference type="EMBL" id="EBA09317.1"/>
    </source>
</evidence>
<protein>
    <recommendedName>
        <fullName evidence="3">SnoaL-like domain-containing protein</fullName>
    </recommendedName>
</protein>
<gene>
    <name evidence="1" type="ORF">SSE37_23784</name>
</gene>
<proteinExistence type="predicted"/>
<sequence length="163" mass="18654">MRPPAEIIVEDLLERTGLAIADRCFERFAECVCLPFVVETFEGRLRIETEASMRDWFNRNVDFYDIIGVTDMQRFCISASYRSDTMIVSAYESRLVQHGHRLEREPYMVYTEIRLVAGRWGVWFAQYAIADSDVHNRVLVQASARGALRDAPHPHDAGPGTGI</sequence>
<dbReference type="OrthoDB" id="7858976at2"/>
<keyword evidence="2" id="KW-1185">Reference proteome</keyword>
<dbReference type="AlphaFoldDB" id="A3K0K2"/>
<reference evidence="1 2" key="1">
    <citation type="submission" date="2006-06" db="EMBL/GenBank/DDBJ databases">
        <authorList>
            <person name="Moran M.A."/>
            <person name="Ferriera S."/>
            <person name="Johnson J."/>
            <person name="Kravitz S."/>
            <person name="Beeson K."/>
            <person name="Sutton G."/>
            <person name="Rogers Y.-H."/>
            <person name="Friedman R."/>
            <person name="Frazier M."/>
            <person name="Venter J.C."/>
        </authorList>
    </citation>
    <scope>NUCLEOTIDE SEQUENCE [LARGE SCALE GENOMIC DNA]</scope>
    <source>
        <strain evidence="1 2">E-37</strain>
    </source>
</reference>
<dbReference type="RefSeq" id="WP_005856896.1">
    <property type="nucleotide sequence ID" value="NZ_AAYA01000003.1"/>
</dbReference>
<organism evidence="1 2">
    <name type="scientific">Sagittula stellata (strain ATCC 700073 / DSM 11524 / E-37)</name>
    <dbReference type="NCBI Taxonomy" id="388399"/>
    <lineage>
        <taxon>Bacteria</taxon>
        <taxon>Pseudomonadati</taxon>
        <taxon>Pseudomonadota</taxon>
        <taxon>Alphaproteobacteria</taxon>
        <taxon>Rhodobacterales</taxon>
        <taxon>Roseobacteraceae</taxon>
        <taxon>Sagittula</taxon>
    </lineage>
</organism>
<name>A3K0K2_SAGS3</name>